<reference evidence="2" key="1">
    <citation type="journal article" date="2020" name="mSystems">
        <title>Genome- and Community-Level Interaction Insights into Carbon Utilization and Element Cycling Functions of Hydrothermarchaeota in Hydrothermal Sediment.</title>
        <authorList>
            <person name="Zhou Z."/>
            <person name="Liu Y."/>
            <person name="Xu W."/>
            <person name="Pan J."/>
            <person name="Luo Z.H."/>
            <person name="Li M."/>
        </authorList>
    </citation>
    <scope>NUCLEOTIDE SEQUENCE [LARGE SCALE GENOMIC DNA]</scope>
    <source>
        <strain evidence="2">SpSt-776</strain>
    </source>
</reference>
<proteinExistence type="predicted"/>
<gene>
    <name evidence="2" type="ORF">ENV62_06900</name>
</gene>
<dbReference type="EMBL" id="DTHB01000047">
    <property type="protein sequence ID" value="HGB14944.1"/>
    <property type="molecule type" value="Genomic_DNA"/>
</dbReference>
<accession>A0A7C3SJ93</accession>
<comment type="caution">
    <text evidence="2">The sequence shown here is derived from an EMBL/GenBank/DDBJ whole genome shotgun (WGS) entry which is preliminary data.</text>
</comment>
<organism evidence="2">
    <name type="scientific">Desulfobacca acetoxidans</name>
    <dbReference type="NCBI Taxonomy" id="60893"/>
    <lineage>
        <taxon>Bacteria</taxon>
        <taxon>Pseudomonadati</taxon>
        <taxon>Thermodesulfobacteriota</taxon>
        <taxon>Desulfobaccia</taxon>
        <taxon>Desulfobaccales</taxon>
        <taxon>Desulfobaccaceae</taxon>
        <taxon>Desulfobacca</taxon>
    </lineage>
</organism>
<dbReference type="AlphaFoldDB" id="A0A7C3SJ93"/>
<protein>
    <submittedName>
        <fullName evidence="2">Uncharacterized protein</fullName>
    </submittedName>
</protein>
<evidence type="ECO:0000313" key="2">
    <source>
        <dbReference type="EMBL" id="HGB14944.1"/>
    </source>
</evidence>
<feature type="compositionally biased region" description="Basic residues" evidence="1">
    <location>
        <begin position="255"/>
        <end position="275"/>
    </location>
</feature>
<feature type="region of interest" description="Disordered" evidence="1">
    <location>
        <begin position="250"/>
        <end position="275"/>
    </location>
</feature>
<sequence length="275" mass="32325">MKIRQWISGKELMERWKINPLDLVEIVLYERLTIYEADGKLTKLDHESAIWANHTGPWPPYPKVENPTIYDYILNSSAYDFEMPSISIPYDYIPLASRIEHCMFKLSEVEYFEKEHNLILPVVQPEQNDKKRLFDAHKELVRKKSSELWRINPGITIKDMALRDEISAIVKKEADTSSLEKEVKQKKERKKTKLQICREKVREKAAALWSRNESIPIADMVVRNEITQVLENVCGDMFTEKTLRDWIKDLCPNRKPGRRPNPKKKSMKPTKKTEG</sequence>
<name>A0A7C3SJ93_9BACT</name>
<evidence type="ECO:0000256" key="1">
    <source>
        <dbReference type="SAM" id="MobiDB-lite"/>
    </source>
</evidence>